<dbReference type="PRINTS" id="PR00413">
    <property type="entry name" value="HADHALOGNASE"/>
</dbReference>
<dbReference type="SFLD" id="SFLDG01129">
    <property type="entry name" value="C1.5:_HAD__Beta-PGM__Phosphata"/>
    <property type="match status" value="1"/>
</dbReference>
<sequence>MLNGSSYKYILFDFDGTLVDTNELIILALRETCKTFLGRELSDAELNSILGKYLDDQMRLLSPSQYEEMVLFYKEFYKSRQDSMIYEFPGIRQMLNSLRELGCKTAVVSAKGRGGIEHGLKRFGMEQFIDVIISAYDIKNNKPHPEPALKALEALKGTADEALMVGDSPYDILCGKNAGIKTVVVDWTIFPKPDILKHSPDFHIMSPQQLADIVKSSMRM</sequence>
<dbReference type="PANTHER" id="PTHR43434:SF26">
    <property type="entry name" value="PYROPHOSPHATASE PPAX"/>
    <property type="match status" value="1"/>
</dbReference>
<dbReference type="EMBL" id="QPJT01000003">
    <property type="protein sequence ID" value="RCX19386.1"/>
    <property type="molecule type" value="Genomic_DNA"/>
</dbReference>
<accession>A0A369BFP7</accession>
<dbReference type="InterPro" id="IPR036412">
    <property type="entry name" value="HAD-like_sf"/>
</dbReference>
<keyword evidence="2" id="KW-1185">Reference proteome</keyword>
<dbReference type="SUPFAM" id="SSF56784">
    <property type="entry name" value="HAD-like"/>
    <property type="match status" value="1"/>
</dbReference>
<name>A0A369BFP7_9FIRM</name>
<dbReference type="Pfam" id="PF13419">
    <property type="entry name" value="HAD_2"/>
    <property type="match status" value="1"/>
</dbReference>
<dbReference type="InterPro" id="IPR023198">
    <property type="entry name" value="PGP-like_dom2"/>
</dbReference>
<dbReference type="OrthoDB" id="9807630at2"/>
<comment type="caution">
    <text evidence="1">The sequence shown here is derived from an EMBL/GenBank/DDBJ whole genome shotgun (WGS) entry which is preliminary data.</text>
</comment>
<dbReference type="Gene3D" id="3.40.50.1000">
    <property type="entry name" value="HAD superfamily/HAD-like"/>
    <property type="match status" value="1"/>
</dbReference>
<dbReference type="InterPro" id="IPR041492">
    <property type="entry name" value="HAD_2"/>
</dbReference>
<gene>
    <name evidence="1" type="ORF">DFR58_103131</name>
</gene>
<dbReference type="Gene3D" id="1.10.150.240">
    <property type="entry name" value="Putative phosphatase, domain 2"/>
    <property type="match status" value="1"/>
</dbReference>
<evidence type="ECO:0000313" key="1">
    <source>
        <dbReference type="EMBL" id="RCX19386.1"/>
    </source>
</evidence>
<dbReference type="PANTHER" id="PTHR43434">
    <property type="entry name" value="PHOSPHOGLYCOLATE PHOSPHATASE"/>
    <property type="match status" value="1"/>
</dbReference>
<dbReference type="InterPro" id="IPR006439">
    <property type="entry name" value="HAD-SF_hydro_IA"/>
</dbReference>
<reference evidence="1 2" key="1">
    <citation type="submission" date="2018-07" db="EMBL/GenBank/DDBJ databases">
        <title>Genomic Encyclopedia of Type Strains, Phase IV (KMG-IV): sequencing the most valuable type-strain genomes for metagenomic binning, comparative biology and taxonomic classification.</title>
        <authorList>
            <person name="Goeker M."/>
        </authorList>
    </citation>
    <scope>NUCLEOTIDE SEQUENCE [LARGE SCALE GENOMIC DNA]</scope>
    <source>
        <strain evidence="1 2">DSM 27016</strain>
    </source>
</reference>
<evidence type="ECO:0000313" key="2">
    <source>
        <dbReference type="Proteomes" id="UP000253034"/>
    </source>
</evidence>
<dbReference type="InterPro" id="IPR023214">
    <property type="entry name" value="HAD_sf"/>
</dbReference>
<proteinExistence type="predicted"/>
<dbReference type="NCBIfam" id="TIGR01549">
    <property type="entry name" value="HAD-SF-IA-v1"/>
    <property type="match status" value="1"/>
</dbReference>
<dbReference type="SFLD" id="SFLDS00003">
    <property type="entry name" value="Haloacid_Dehalogenase"/>
    <property type="match status" value="1"/>
</dbReference>
<dbReference type="InterPro" id="IPR050155">
    <property type="entry name" value="HAD-like_hydrolase_sf"/>
</dbReference>
<protein>
    <submittedName>
        <fullName evidence="1">Pyrophosphatase PpaX</fullName>
    </submittedName>
</protein>
<dbReference type="GO" id="GO:0006281">
    <property type="term" value="P:DNA repair"/>
    <property type="evidence" value="ECO:0007669"/>
    <property type="project" value="TreeGrafter"/>
</dbReference>
<dbReference type="SFLD" id="SFLDG01135">
    <property type="entry name" value="C1.5.6:_HAD__Beta-PGM__Phospha"/>
    <property type="match status" value="1"/>
</dbReference>
<dbReference type="AlphaFoldDB" id="A0A369BFP7"/>
<dbReference type="Proteomes" id="UP000253034">
    <property type="component" value="Unassembled WGS sequence"/>
</dbReference>
<dbReference type="RefSeq" id="WP_114296451.1">
    <property type="nucleotide sequence ID" value="NZ_QPJT01000003.1"/>
</dbReference>
<dbReference type="NCBIfam" id="TIGR01509">
    <property type="entry name" value="HAD-SF-IA-v3"/>
    <property type="match status" value="1"/>
</dbReference>
<dbReference type="GO" id="GO:0008967">
    <property type="term" value="F:phosphoglycolate phosphatase activity"/>
    <property type="evidence" value="ECO:0007669"/>
    <property type="project" value="TreeGrafter"/>
</dbReference>
<organism evidence="1 2">
    <name type="scientific">Anaerobacterium chartisolvens</name>
    <dbReference type="NCBI Taxonomy" id="1297424"/>
    <lineage>
        <taxon>Bacteria</taxon>
        <taxon>Bacillati</taxon>
        <taxon>Bacillota</taxon>
        <taxon>Clostridia</taxon>
        <taxon>Eubacteriales</taxon>
        <taxon>Oscillospiraceae</taxon>
        <taxon>Anaerobacterium</taxon>
    </lineage>
</organism>
<dbReference type="GO" id="GO:0005829">
    <property type="term" value="C:cytosol"/>
    <property type="evidence" value="ECO:0007669"/>
    <property type="project" value="TreeGrafter"/>
</dbReference>